<dbReference type="InterPro" id="IPR002591">
    <property type="entry name" value="Phosphodiest/P_Trfase"/>
</dbReference>
<dbReference type="Gene3D" id="3.40.720.10">
    <property type="entry name" value="Alkaline Phosphatase, subunit A"/>
    <property type="match status" value="1"/>
</dbReference>
<sequence>MKTSPLSLSLLLLAAAGAQASDNPLSRFEMTDNAAISGYNSEKLSGVTAAQCASACLEEGRSWCVSFDYHKQNQSCDLSDKRAADVGGLKTDYPGNPYAHYSLKPSSLEQFVHVEQAFLPGYNSEQLPGLSAEACADACVDDQRSYWCQSFNYHTQSGNCSLSSQRAADVGGLQLNKGQQPMDYYERFDSHGIKNPIPGNKHILVIGLDGLRGDAIQCEDCAETPALDSLIATGAFHNNLLAGGHQSTFSGPGWSSVFTGFWADKHGVHSNDSSLVLQKTHVFDLIKQAYPTATTALVADWFNLTHNLKPAKADLVVSNANKNSQQATDTVKQWLGWQNPPTAIFYYLHNTDIHTHAYAPLHPTYQQKIRDEDQQIAQVLQALTSRPNYQDEEWLILVTSDHGGLGTGHGGQSTGERNTFLILNNSLDNPGISPYCQGDLSQIAMTQVDGVTPHILDFLGLGNNTEGVIHPSCGKH</sequence>
<dbReference type="SUPFAM" id="SSF57414">
    <property type="entry name" value="Hairpin loop containing domain-like"/>
    <property type="match status" value="2"/>
</dbReference>
<dbReference type="RefSeq" id="WP_144164991.1">
    <property type="nucleotide sequence ID" value="NZ_CP032664.1"/>
</dbReference>
<protein>
    <recommendedName>
        <fullName evidence="2">Apple domain-containing protein</fullName>
    </recommendedName>
</protein>
<dbReference type="InterPro" id="IPR003609">
    <property type="entry name" value="Pan_app"/>
</dbReference>
<dbReference type="PANTHER" id="PTHR10151:SF120">
    <property type="entry name" value="BIS(5'-ADENOSYL)-TRIPHOSPHATASE"/>
    <property type="match status" value="1"/>
</dbReference>
<gene>
    <name evidence="3" type="ORF">D7032_20085</name>
</gene>
<keyword evidence="1" id="KW-0732">Signal</keyword>
<dbReference type="PROSITE" id="PS50948">
    <property type="entry name" value="PAN"/>
    <property type="match status" value="2"/>
</dbReference>
<dbReference type="Pfam" id="PF00024">
    <property type="entry name" value="PAN_1"/>
    <property type="match status" value="2"/>
</dbReference>
<accession>A0A7T8IRH2</accession>
<dbReference type="InterPro" id="IPR017850">
    <property type="entry name" value="Alkaline_phosphatase_core_sf"/>
</dbReference>
<dbReference type="EMBL" id="CP032664">
    <property type="protein sequence ID" value="QQO85356.1"/>
    <property type="molecule type" value="Genomic_DNA"/>
</dbReference>
<name>A0A7T8IRH2_9GAMM</name>
<dbReference type="SMART" id="SM00473">
    <property type="entry name" value="PAN_AP"/>
    <property type="match status" value="2"/>
</dbReference>
<dbReference type="GO" id="GO:0016787">
    <property type="term" value="F:hydrolase activity"/>
    <property type="evidence" value="ECO:0007669"/>
    <property type="project" value="UniProtKB-ARBA"/>
</dbReference>
<reference evidence="3" key="1">
    <citation type="submission" date="2018-09" db="EMBL/GenBank/DDBJ databases">
        <title>Genome sequencing and analysis.</title>
        <authorList>
            <person name="Huang Y.-T."/>
        </authorList>
    </citation>
    <scope>NUCLEOTIDE SEQUENCE</scope>
    <source>
        <strain evidence="3">HIDE</strain>
    </source>
</reference>
<feature type="domain" description="Apple" evidence="2">
    <location>
        <begin position="106"/>
        <end position="189"/>
    </location>
</feature>
<dbReference type="CDD" id="cd01099">
    <property type="entry name" value="PAN_AP_HGF"/>
    <property type="match status" value="1"/>
</dbReference>
<feature type="domain" description="Apple" evidence="2">
    <location>
        <begin position="20"/>
        <end position="102"/>
    </location>
</feature>
<dbReference type="SUPFAM" id="SSF53649">
    <property type="entry name" value="Alkaline phosphatase-like"/>
    <property type="match status" value="1"/>
</dbReference>
<evidence type="ECO:0000259" key="2">
    <source>
        <dbReference type="PROSITE" id="PS50948"/>
    </source>
</evidence>
<feature type="signal peptide" evidence="1">
    <location>
        <begin position="1"/>
        <end position="20"/>
    </location>
</feature>
<dbReference type="AlphaFoldDB" id="A0A7T8IRH2"/>
<organism evidence="3">
    <name type="scientific">Shewanella algae</name>
    <dbReference type="NCBI Taxonomy" id="38313"/>
    <lineage>
        <taxon>Bacteria</taxon>
        <taxon>Pseudomonadati</taxon>
        <taxon>Pseudomonadota</taxon>
        <taxon>Gammaproteobacteria</taxon>
        <taxon>Alteromonadales</taxon>
        <taxon>Shewanellaceae</taxon>
        <taxon>Shewanella</taxon>
    </lineage>
</organism>
<evidence type="ECO:0000313" key="3">
    <source>
        <dbReference type="EMBL" id="QQO85356.1"/>
    </source>
</evidence>
<dbReference type="PANTHER" id="PTHR10151">
    <property type="entry name" value="ECTONUCLEOTIDE PYROPHOSPHATASE/PHOSPHODIESTERASE"/>
    <property type="match status" value="1"/>
</dbReference>
<dbReference type="Gene3D" id="3.50.4.10">
    <property type="entry name" value="Hepatocyte Growth Factor"/>
    <property type="match status" value="2"/>
</dbReference>
<proteinExistence type="predicted"/>
<feature type="chain" id="PRO_5031494138" description="Apple domain-containing protein" evidence="1">
    <location>
        <begin position="21"/>
        <end position="476"/>
    </location>
</feature>
<dbReference type="Pfam" id="PF01663">
    <property type="entry name" value="Phosphodiest"/>
    <property type="match status" value="1"/>
</dbReference>
<evidence type="ECO:0000256" key="1">
    <source>
        <dbReference type="SAM" id="SignalP"/>
    </source>
</evidence>